<feature type="compositionally biased region" description="Low complexity" evidence="6">
    <location>
        <begin position="591"/>
        <end position="608"/>
    </location>
</feature>
<dbReference type="Proteomes" id="UP000494206">
    <property type="component" value="Unassembled WGS sequence"/>
</dbReference>
<dbReference type="PANTHER" id="PTHR46007:SF11">
    <property type="entry name" value="MEDIATOR OF RNA POLYMERASE II TRANSCRIPTION SUBUNIT 12"/>
    <property type="match status" value="1"/>
</dbReference>
<dbReference type="GO" id="GO:0008270">
    <property type="term" value="F:zinc ion binding"/>
    <property type="evidence" value="ECO:0007669"/>
    <property type="project" value="UniProtKB-KW"/>
</dbReference>
<keyword evidence="5" id="KW-0175">Coiled coil</keyword>
<feature type="domain" description="BED-type" evidence="7">
    <location>
        <begin position="193"/>
        <end position="241"/>
    </location>
</feature>
<dbReference type="InterPro" id="IPR036236">
    <property type="entry name" value="Znf_C2H2_sf"/>
</dbReference>
<evidence type="ECO:0000256" key="2">
    <source>
        <dbReference type="ARBA" id="ARBA00022771"/>
    </source>
</evidence>
<dbReference type="GO" id="GO:0045944">
    <property type="term" value="P:positive regulation of transcription by RNA polymerase II"/>
    <property type="evidence" value="ECO:0007669"/>
    <property type="project" value="TreeGrafter"/>
</dbReference>
<accession>A0A8S1EUT8</accession>
<keyword evidence="1" id="KW-0479">Metal-binding</keyword>
<dbReference type="GO" id="GO:0016592">
    <property type="term" value="C:mediator complex"/>
    <property type="evidence" value="ECO:0007669"/>
    <property type="project" value="TreeGrafter"/>
</dbReference>
<evidence type="ECO:0000313" key="8">
    <source>
        <dbReference type="EMBL" id="CAB3403282.1"/>
    </source>
</evidence>
<sequence>MPKTEFGTALAVNSSTASDDHVDVSSFTTTTSDSSPPYSVEHHSPNDQRTETPTSDSGNQSFSPENVATSFDSSERDASPDNLSTSSTNINDLAEKPIGINMDEELQRQLLRFQQEFKDTLMEKNQNTLNMMTAFNQQLFKTTFANAISNIGAAGAQLPVNLGTAFSLPTTPTPTTPTPVEVPPPAPVKRKRQRRNPVWPYFDVVDGTARCKQCLYSTKSVFSTNLKVHLRSHHRADYEKVILAEDALNLNALLLSGNTSKLFNLDANRKRMPPMTSSILMTINKLTNQQQNGEDNPLNNVLRLTLAQNGLQQHLQQVQSQLQAVQAQKQQQQQQQQPQFALNAANLAALNQLARNQMQQQQQSATTTTTTPQVSQDHIINHLNFPAHIKQEILNAPHGTDANGVPQPKRRRLRRHPVWMFFRDLEDRMVGCINCEFRTGSAFSTNLKMHLKAHHKDDYERVLQLEEEMRLEEGCLGPANKIKSELIDFIRGGGNASSTPAAGAAFGGPKASPLVQQIINQSMARASSPTSQKRADDEPPFNGMSTSDKLAALVGIADPDKKATTTTTLDELRQAAERLFAAGNMGGLMGAGQQQQQQPQQPAAATTPPTTIVDLNGSIIASETKSTCSSSDVIDDRKAERDKALARLWAQDSSLISNDQFRDFVHTLAPDYEIPDAECLATQLE</sequence>
<feature type="compositionally biased region" description="Polar residues" evidence="6">
    <location>
        <begin position="81"/>
        <end position="91"/>
    </location>
</feature>
<dbReference type="SUPFAM" id="SSF57667">
    <property type="entry name" value="beta-beta-alpha zinc fingers"/>
    <property type="match status" value="2"/>
</dbReference>
<gene>
    <name evidence="8" type="ORF">CBOVIS_LOCUS5779</name>
</gene>
<evidence type="ECO:0000256" key="4">
    <source>
        <dbReference type="PROSITE-ProRule" id="PRU00027"/>
    </source>
</evidence>
<name>A0A8S1EUT8_9PELO</name>
<dbReference type="InterPro" id="IPR003656">
    <property type="entry name" value="Znf_BED"/>
</dbReference>
<feature type="compositionally biased region" description="Basic and acidic residues" evidence="6">
    <location>
        <begin position="40"/>
        <end position="50"/>
    </location>
</feature>
<proteinExistence type="predicted"/>
<dbReference type="InterPro" id="IPR051647">
    <property type="entry name" value="Mediator_comp_sub12"/>
</dbReference>
<feature type="coiled-coil region" evidence="5">
    <location>
        <begin position="308"/>
        <end position="364"/>
    </location>
</feature>
<dbReference type="EMBL" id="CADEPM010000003">
    <property type="protein sequence ID" value="CAB3403282.1"/>
    <property type="molecule type" value="Genomic_DNA"/>
</dbReference>
<feature type="region of interest" description="Disordered" evidence="6">
    <location>
        <begin position="522"/>
        <end position="542"/>
    </location>
</feature>
<feature type="compositionally biased region" description="Pro residues" evidence="6">
    <location>
        <begin position="171"/>
        <end position="187"/>
    </location>
</feature>
<keyword evidence="9" id="KW-1185">Reference proteome</keyword>
<evidence type="ECO:0000256" key="5">
    <source>
        <dbReference type="SAM" id="Coils"/>
    </source>
</evidence>
<feature type="region of interest" description="Disordered" evidence="6">
    <location>
        <begin position="1"/>
        <end position="96"/>
    </location>
</feature>
<dbReference type="AlphaFoldDB" id="A0A8S1EUT8"/>
<dbReference type="OrthoDB" id="5873825at2759"/>
<feature type="region of interest" description="Disordered" evidence="6">
    <location>
        <begin position="588"/>
        <end position="608"/>
    </location>
</feature>
<keyword evidence="3" id="KW-0862">Zinc</keyword>
<evidence type="ECO:0000256" key="1">
    <source>
        <dbReference type="ARBA" id="ARBA00022723"/>
    </source>
</evidence>
<evidence type="ECO:0000259" key="7">
    <source>
        <dbReference type="PROSITE" id="PS50808"/>
    </source>
</evidence>
<feature type="compositionally biased region" description="Low complexity" evidence="6">
    <location>
        <begin position="24"/>
        <end position="35"/>
    </location>
</feature>
<dbReference type="PROSITE" id="PS50808">
    <property type="entry name" value="ZF_BED"/>
    <property type="match status" value="1"/>
</dbReference>
<protein>
    <recommendedName>
        <fullName evidence="7">BED-type domain-containing protein</fullName>
    </recommendedName>
</protein>
<feature type="compositionally biased region" description="Polar residues" evidence="6">
    <location>
        <begin position="522"/>
        <end position="532"/>
    </location>
</feature>
<evidence type="ECO:0000256" key="3">
    <source>
        <dbReference type="ARBA" id="ARBA00022833"/>
    </source>
</evidence>
<comment type="caution">
    <text evidence="8">The sequence shown here is derived from an EMBL/GenBank/DDBJ whole genome shotgun (WGS) entry which is preliminary data.</text>
</comment>
<evidence type="ECO:0000256" key="6">
    <source>
        <dbReference type="SAM" id="MobiDB-lite"/>
    </source>
</evidence>
<feature type="compositionally biased region" description="Polar residues" evidence="6">
    <location>
        <begin position="51"/>
        <end position="72"/>
    </location>
</feature>
<dbReference type="PANTHER" id="PTHR46007">
    <property type="entry name" value="MEDIATOR OF RNA POLYMERASE II TRANSCRIPTION SUBUNIT 12"/>
    <property type="match status" value="1"/>
</dbReference>
<dbReference type="GO" id="GO:0003713">
    <property type="term" value="F:transcription coactivator activity"/>
    <property type="evidence" value="ECO:0007669"/>
    <property type="project" value="TreeGrafter"/>
</dbReference>
<evidence type="ECO:0000313" key="9">
    <source>
        <dbReference type="Proteomes" id="UP000494206"/>
    </source>
</evidence>
<feature type="region of interest" description="Disordered" evidence="6">
    <location>
        <begin position="171"/>
        <end position="193"/>
    </location>
</feature>
<reference evidence="8 9" key="1">
    <citation type="submission" date="2020-04" db="EMBL/GenBank/DDBJ databases">
        <authorList>
            <person name="Laetsch R D."/>
            <person name="Stevens L."/>
            <person name="Kumar S."/>
            <person name="Blaxter L. M."/>
        </authorList>
    </citation>
    <scope>NUCLEOTIDE SEQUENCE [LARGE SCALE GENOMIC DNA]</scope>
</reference>
<keyword evidence="2 4" id="KW-0863">Zinc-finger</keyword>
<dbReference type="GO" id="GO:0003677">
    <property type="term" value="F:DNA binding"/>
    <property type="evidence" value="ECO:0007669"/>
    <property type="project" value="InterPro"/>
</dbReference>
<organism evidence="8 9">
    <name type="scientific">Caenorhabditis bovis</name>
    <dbReference type="NCBI Taxonomy" id="2654633"/>
    <lineage>
        <taxon>Eukaryota</taxon>
        <taxon>Metazoa</taxon>
        <taxon>Ecdysozoa</taxon>
        <taxon>Nematoda</taxon>
        <taxon>Chromadorea</taxon>
        <taxon>Rhabditida</taxon>
        <taxon>Rhabditina</taxon>
        <taxon>Rhabditomorpha</taxon>
        <taxon>Rhabditoidea</taxon>
        <taxon>Rhabditidae</taxon>
        <taxon>Peloderinae</taxon>
        <taxon>Caenorhabditis</taxon>
    </lineage>
</organism>